<dbReference type="SUPFAM" id="SSF49785">
    <property type="entry name" value="Galactose-binding domain-like"/>
    <property type="match status" value="1"/>
</dbReference>
<dbReference type="InterPro" id="IPR000601">
    <property type="entry name" value="PKD_dom"/>
</dbReference>
<dbReference type="PROSITE" id="PS51892">
    <property type="entry name" value="SUBTILASE"/>
    <property type="match status" value="1"/>
</dbReference>
<dbReference type="PANTHER" id="PTHR43806:SF11">
    <property type="entry name" value="CEREVISIN-RELATED"/>
    <property type="match status" value="1"/>
</dbReference>
<dbReference type="SUPFAM" id="SSF52743">
    <property type="entry name" value="Subtilisin-like"/>
    <property type="match status" value="1"/>
</dbReference>
<dbReference type="PANTHER" id="PTHR43806">
    <property type="entry name" value="PEPTIDASE S8"/>
    <property type="match status" value="1"/>
</dbReference>
<dbReference type="SUPFAM" id="SSF49299">
    <property type="entry name" value="PKD domain"/>
    <property type="match status" value="2"/>
</dbReference>
<dbReference type="PROSITE" id="PS00138">
    <property type="entry name" value="SUBTILASE_SER"/>
    <property type="match status" value="1"/>
</dbReference>
<dbReference type="Gene3D" id="2.60.40.10">
    <property type="entry name" value="Immunoglobulins"/>
    <property type="match status" value="2"/>
</dbReference>
<dbReference type="InterPro" id="IPR022409">
    <property type="entry name" value="PKD/Chitinase_dom"/>
</dbReference>
<evidence type="ECO:0000256" key="4">
    <source>
        <dbReference type="ARBA" id="ARBA00022801"/>
    </source>
</evidence>
<accession>A0ABQ2NHS6</accession>
<keyword evidence="9" id="KW-1185">Reference proteome</keyword>
<evidence type="ECO:0000256" key="2">
    <source>
        <dbReference type="ARBA" id="ARBA00022670"/>
    </source>
</evidence>
<dbReference type="Pfam" id="PF18962">
    <property type="entry name" value="Por_Secre_tail"/>
    <property type="match status" value="1"/>
</dbReference>
<dbReference type="PROSITE" id="PS50093">
    <property type="entry name" value="PKD"/>
    <property type="match status" value="2"/>
</dbReference>
<dbReference type="Gene3D" id="2.60.120.200">
    <property type="match status" value="2"/>
</dbReference>
<dbReference type="Gene3D" id="3.40.50.200">
    <property type="entry name" value="Peptidase S8/S53 domain"/>
    <property type="match status" value="1"/>
</dbReference>
<name>A0ABQ2NHS6_9FLAO</name>
<dbReference type="InterPro" id="IPR008979">
    <property type="entry name" value="Galactose-bd-like_sf"/>
</dbReference>
<evidence type="ECO:0000256" key="5">
    <source>
        <dbReference type="ARBA" id="ARBA00022825"/>
    </source>
</evidence>
<dbReference type="InterPro" id="IPR036852">
    <property type="entry name" value="Peptidase_S8/S53_dom_sf"/>
</dbReference>
<feature type="active site" description="Charge relay system" evidence="6">
    <location>
        <position position="351"/>
    </location>
</feature>
<organism evidence="8 9">
    <name type="scientific">Cloacibacterium rupense</name>
    <dbReference type="NCBI Taxonomy" id="517423"/>
    <lineage>
        <taxon>Bacteria</taxon>
        <taxon>Pseudomonadati</taxon>
        <taxon>Bacteroidota</taxon>
        <taxon>Flavobacteriia</taxon>
        <taxon>Flavobacteriales</taxon>
        <taxon>Weeksellaceae</taxon>
    </lineage>
</organism>
<dbReference type="InterPro" id="IPR035986">
    <property type="entry name" value="PKD_dom_sf"/>
</dbReference>
<keyword evidence="3" id="KW-0732">Signal</keyword>
<dbReference type="InterPro" id="IPR023828">
    <property type="entry name" value="Peptidase_S8_Ser-AS"/>
</dbReference>
<gene>
    <name evidence="8" type="ORF">GCM10010992_06860</name>
</gene>
<reference evidence="9" key="1">
    <citation type="journal article" date="2019" name="Int. J. Syst. Evol. Microbiol.">
        <title>The Global Catalogue of Microorganisms (GCM) 10K type strain sequencing project: providing services to taxonomists for standard genome sequencing and annotation.</title>
        <authorList>
            <consortium name="The Broad Institute Genomics Platform"/>
            <consortium name="The Broad Institute Genome Sequencing Center for Infectious Disease"/>
            <person name="Wu L."/>
            <person name="Ma J."/>
        </authorList>
    </citation>
    <scope>NUCLEOTIDE SEQUENCE [LARGE SCALE GENOMIC DNA]</scope>
    <source>
        <strain evidence="9">CGMCC 1.7656</strain>
    </source>
</reference>
<evidence type="ECO:0000313" key="8">
    <source>
        <dbReference type="EMBL" id="GGP02446.1"/>
    </source>
</evidence>
<evidence type="ECO:0000256" key="3">
    <source>
        <dbReference type="ARBA" id="ARBA00022729"/>
    </source>
</evidence>
<keyword evidence="2 6" id="KW-0645">Protease</keyword>
<protein>
    <recommendedName>
        <fullName evidence="7">PKD domain-containing protein</fullName>
    </recommendedName>
</protein>
<feature type="domain" description="PKD" evidence="7">
    <location>
        <begin position="851"/>
        <end position="928"/>
    </location>
</feature>
<feature type="active site" description="Charge relay system" evidence="6">
    <location>
        <position position="141"/>
    </location>
</feature>
<dbReference type="Gene3D" id="2.60.120.380">
    <property type="match status" value="1"/>
</dbReference>
<comment type="similarity">
    <text evidence="1 6">Belongs to the peptidase S8 family.</text>
</comment>
<sequence>MRAQTGEEKRVLKSKTDLKTLSVVKSKLNKIVLSEKSLKSFASKKNIPFRVEGKDGKIMQLVYVDGLGNPIYHITENEKAAITSGVNLLQKGGSTGYELSGKNLKIVEWDGGRIRTTHQELTGKITNGADTGTVTTALSDHSTHVAGTVIATGVDKKAKGMAPEANIISYDFNDTFNELLASLNIQEGLLSTHSYGYNAGWTYNSSNGTYSWGGDGNVSSTIDYKFGYYSEYDAVVDEMLRAAPWHTYVRSAGNHRGEGPASRPAGQELDGGTTGYDCVSFGSLPKNVIVVGAVQPVIEYTGPSSVQMTSFSSWGPTDDGRIVPTVVADGFNLYSTSSTGNDAYMTMSGTSMATPATTGALTLVQEFAKQKTGNYFSAPLVKSLIVNTAKEAGNLGPDYIYGFGLIDAKAAVESIDYKGKITDYQEGKLVNGQTVTVTFQTQAGIPFKASLAWNDRPGVPKANVGNTTPKNPSFLNDRTPKLIDDLDLRVELNGTTYLPYVLDPANPANVATTGDNIVDNVEQVYIPNPVSGTLTLTFTHKGTLPTDGVDYGLSVSGIAVNKDLLLDSVTAEVSQIDIPTSTPLKATIKNVGTSDFGAFDVKFIIKDPKGTVLQENTVNSTGVLVGETVEINSTTTEISELFTPYTVTAQIIAADDAIAGNNSKSTNAISTVADLRVGGSVMLEDFNAPSFSSHNWNVLNVVSTTPTFQLSTASTLLYDGSQFVLASNSGQQANDWLFSNPILLNAGSNYKVTYYIAKNSSNTTRNENLEIFVGDNRDVPSMTNSLNKFTWVQSEPNATYKKVEFNFVAPKTGLQYLGLRHYNDAGKSSWLIALDNFKIQNTDAGKPTPDFSYTILDGTNRITTSTDVRLDNNTESNPAVSSWNWEFTPNTVTFVNASNASSQIPQVRFNAEGEYSVKLTATNVNGSAFKQKYSYINVVSPNATANFTIDRTNVYALENVQFTNLSSGSPAPTAYNWTITPNSEGSFEYLEGTSASSEHLNVKFKKPGTYSVKLTNTTTAGDRVFEALNSIIVKANTNPPLAVSATKNGTSVSIDWDVPEYKYQDSFINETYDATTFPPTDWQVLNSNGDSNTWKRVVLSAGPIVAGVYSWNTTTGVAIQTDDYLVSNVISTLPSGYNELTFNSYGDVAYPDNLKIYYVKVSDSNPLTKTQIEAGVKIFDGTTISSTSNFNKVSLGTNYDGTPFRLAFYSNNYDNYLLSLDNVKISKPGTVTESFNNYLVSESITKEKLIAAEEKSDGSLYLATEATPKPAWPQLNVGYSNNVTGYEIERNGNVLANIDNTNTIYVDNSITVPGNYCYNVVAIYDNVIKSTPSSPDVCLNVDTTLSTFDINKFGALSVFPNPVTDFVRIKFANKLSDNATVEIYNMDGKLVLTKLFSENVLEKQGIDLSSLISGSYLLVVKDKNSSYKAKLIKK</sequence>
<comment type="caution">
    <text evidence="8">The sequence shown here is derived from an EMBL/GenBank/DDBJ whole genome shotgun (WGS) entry which is preliminary data.</text>
</comment>
<dbReference type="InterPro" id="IPR000209">
    <property type="entry name" value="Peptidase_S8/S53_dom"/>
</dbReference>
<dbReference type="SMART" id="SM00089">
    <property type="entry name" value="PKD"/>
    <property type="match status" value="2"/>
</dbReference>
<dbReference type="NCBIfam" id="TIGR04183">
    <property type="entry name" value="Por_Secre_tail"/>
    <property type="match status" value="1"/>
</dbReference>
<dbReference type="InterPro" id="IPR050131">
    <property type="entry name" value="Peptidase_S8_subtilisin-like"/>
</dbReference>
<dbReference type="EMBL" id="BMLV01000001">
    <property type="protein sequence ID" value="GGP02446.1"/>
    <property type="molecule type" value="Genomic_DNA"/>
</dbReference>
<feature type="active site" description="Charge relay system" evidence="6">
    <location>
        <position position="110"/>
    </location>
</feature>
<dbReference type="Pfam" id="PF00082">
    <property type="entry name" value="Peptidase_S8"/>
    <property type="match status" value="1"/>
</dbReference>
<dbReference type="InterPro" id="IPR026444">
    <property type="entry name" value="Secre_tail"/>
</dbReference>
<keyword evidence="4 6" id="KW-0378">Hydrolase</keyword>
<feature type="domain" description="PKD" evidence="7">
    <location>
        <begin position="943"/>
        <end position="1021"/>
    </location>
</feature>
<dbReference type="InterPro" id="IPR013783">
    <property type="entry name" value="Ig-like_fold"/>
</dbReference>
<evidence type="ECO:0000256" key="1">
    <source>
        <dbReference type="ARBA" id="ARBA00011073"/>
    </source>
</evidence>
<evidence type="ECO:0000256" key="6">
    <source>
        <dbReference type="PROSITE-ProRule" id="PRU01240"/>
    </source>
</evidence>
<dbReference type="Proteomes" id="UP000620064">
    <property type="component" value="Unassembled WGS sequence"/>
</dbReference>
<evidence type="ECO:0000313" key="9">
    <source>
        <dbReference type="Proteomes" id="UP000620064"/>
    </source>
</evidence>
<proteinExistence type="inferred from homology"/>
<dbReference type="InterPro" id="IPR034058">
    <property type="entry name" value="TagA/B/C/D_pept_dom"/>
</dbReference>
<keyword evidence="5 6" id="KW-0720">Serine protease</keyword>
<dbReference type="CDD" id="cd04842">
    <property type="entry name" value="Peptidases_S8_Kp43_protease"/>
    <property type="match status" value="1"/>
</dbReference>
<evidence type="ECO:0000259" key="7">
    <source>
        <dbReference type="PROSITE" id="PS50093"/>
    </source>
</evidence>